<feature type="signal peptide" evidence="2">
    <location>
        <begin position="1"/>
        <end position="27"/>
    </location>
</feature>
<accession>A0A8J7SIG2</accession>
<dbReference type="AlphaFoldDB" id="A0A8J7SIG2"/>
<sequence length="404" mass="45961">MTSFRRWYRSLAIGLIFVSLLSSCGQRATREVVDGFKGKAKSKPFLAAERFLSSQGYVVETSTGYPEINYGWSTLIVPASSLISTGQVYELEMWIENGGHLICFLDGASRLQDDFHDRTVAEAPVYDDWAGFNQLADHIEIELAVPDLTPVYPDVSVDEANKSELENASRGAQLITVEMDMDKFEVAQWASLNVFSENSLTSGEYGETSSQDLFLSKHYGDGRITVLADARPFRNRFIKYHDHAAFLQNLIELSPYAEDGSVMISLGVDTSLWELLMKYLWMPLLGMVVVVIFWLWKNLASFGPVEDLDDSYVLEYTGQLQRFGRFLWRRKEYDALLQPLRNEFWRKSKLNAKDENLDDELVRLADSLGLQISAVRNALFQTKIRDASVMHTLISNLQNLINRI</sequence>
<reference evidence="4" key="1">
    <citation type="submission" date="2021-01" db="EMBL/GenBank/DDBJ databases">
        <title>Modified the classification status of verrucomicrobia.</title>
        <authorList>
            <person name="Feng X."/>
        </authorList>
    </citation>
    <scope>NUCLEOTIDE SEQUENCE</scope>
    <source>
        <strain evidence="4">_KCTC 22039</strain>
    </source>
</reference>
<dbReference type="RefSeq" id="WP_200309503.1">
    <property type="nucleotide sequence ID" value="NZ_JAENIM010000007.1"/>
</dbReference>
<comment type="caution">
    <text evidence="4">The sequence shown here is derived from an EMBL/GenBank/DDBJ whole genome shotgun (WGS) entry which is preliminary data.</text>
</comment>
<evidence type="ECO:0000256" key="1">
    <source>
        <dbReference type="SAM" id="Phobius"/>
    </source>
</evidence>
<dbReference type="PROSITE" id="PS51257">
    <property type="entry name" value="PROKAR_LIPOPROTEIN"/>
    <property type="match status" value="1"/>
</dbReference>
<dbReference type="InterPro" id="IPR025646">
    <property type="entry name" value="DUF4350"/>
</dbReference>
<evidence type="ECO:0000313" key="4">
    <source>
        <dbReference type="EMBL" id="MBK1789550.1"/>
    </source>
</evidence>
<feature type="chain" id="PRO_5035297747" description="DUF4350 domain-containing protein" evidence="2">
    <location>
        <begin position="28"/>
        <end position="404"/>
    </location>
</feature>
<keyword evidence="1" id="KW-0812">Transmembrane</keyword>
<name>A0A8J7SIG2_9BACT</name>
<dbReference type="Proteomes" id="UP000624703">
    <property type="component" value="Unassembled WGS sequence"/>
</dbReference>
<proteinExistence type="predicted"/>
<feature type="domain" description="DUF4350" evidence="3">
    <location>
        <begin position="41"/>
        <end position="251"/>
    </location>
</feature>
<keyword evidence="1" id="KW-0472">Membrane</keyword>
<dbReference type="EMBL" id="JAENIM010000007">
    <property type="protein sequence ID" value="MBK1789550.1"/>
    <property type="molecule type" value="Genomic_DNA"/>
</dbReference>
<evidence type="ECO:0000259" key="3">
    <source>
        <dbReference type="Pfam" id="PF14258"/>
    </source>
</evidence>
<organism evidence="4 5">
    <name type="scientific">Persicirhabdus sediminis</name>
    <dbReference type="NCBI Taxonomy" id="454144"/>
    <lineage>
        <taxon>Bacteria</taxon>
        <taxon>Pseudomonadati</taxon>
        <taxon>Verrucomicrobiota</taxon>
        <taxon>Verrucomicrobiia</taxon>
        <taxon>Verrucomicrobiales</taxon>
        <taxon>Verrucomicrobiaceae</taxon>
        <taxon>Persicirhabdus</taxon>
    </lineage>
</organism>
<feature type="transmembrane region" description="Helical" evidence="1">
    <location>
        <begin position="279"/>
        <end position="296"/>
    </location>
</feature>
<gene>
    <name evidence="4" type="ORF">JIN82_00120</name>
</gene>
<keyword evidence="5" id="KW-1185">Reference proteome</keyword>
<keyword evidence="1" id="KW-1133">Transmembrane helix</keyword>
<evidence type="ECO:0000313" key="5">
    <source>
        <dbReference type="Proteomes" id="UP000624703"/>
    </source>
</evidence>
<keyword evidence="2" id="KW-0732">Signal</keyword>
<dbReference type="Pfam" id="PF14258">
    <property type="entry name" value="DUF4350"/>
    <property type="match status" value="1"/>
</dbReference>
<protein>
    <recommendedName>
        <fullName evidence="3">DUF4350 domain-containing protein</fullName>
    </recommendedName>
</protein>
<evidence type="ECO:0000256" key="2">
    <source>
        <dbReference type="SAM" id="SignalP"/>
    </source>
</evidence>